<keyword evidence="1" id="KW-0732">Signal</keyword>
<proteinExistence type="predicted"/>
<feature type="chain" id="PRO_5013164936" description="CBM1 domain-containing protein" evidence="1">
    <location>
        <begin position="19"/>
        <end position="78"/>
    </location>
</feature>
<sequence length="78" mass="8511">MQFFQLSVLLAFATAATAYKCTRATGHGPAPYGLCKAEPGNPLEVGNYPCLYGWECYQDDIECYPQIDQVHGSDALCS</sequence>
<evidence type="ECO:0000313" key="3">
    <source>
        <dbReference type="Proteomes" id="UP000215453"/>
    </source>
</evidence>
<gene>
    <name evidence="2" type="ORF">ZT1A5_G7032</name>
</gene>
<evidence type="ECO:0000313" key="2">
    <source>
        <dbReference type="EMBL" id="SMY25590.1"/>
    </source>
</evidence>
<organism evidence="2 3">
    <name type="scientific">Zymoseptoria tritici ST99CH_1A5</name>
    <dbReference type="NCBI Taxonomy" id="1276529"/>
    <lineage>
        <taxon>Eukaryota</taxon>
        <taxon>Fungi</taxon>
        <taxon>Dikarya</taxon>
        <taxon>Ascomycota</taxon>
        <taxon>Pezizomycotina</taxon>
        <taxon>Dothideomycetes</taxon>
        <taxon>Dothideomycetidae</taxon>
        <taxon>Mycosphaerellales</taxon>
        <taxon>Mycosphaerellaceae</taxon>
        <taxon>Zymoseptoria</taxon>
    </lineage>
</organism>
<dbReference type="AlphaFoldDB" id="A0A1Y6LQ78"/>
<accession>A0A1Y6LQ78</accession>
<dbReference type="Proteomes" id="UP000215453">
    <property type="component" value="Chromosome 6"/>
</dbReference>
<protein>
    <recommendedName>
        <fullName evidence="4">CBM1 domain-containing protein</fullName>
    </recommendedName>
</protein>
<dbReference type="EMBL" id="LT882681">
    <property type="protein sequence ID" value="SMY25590.1"/>
    <property type="molecule type" value="Genomic_DNA"/>
</dbReference>
<evidence type="ECO:0000256" key="1">
    <source>
        <dbReference type="SAM" id="SignalP"/>
    </source>
</evidence>
<name>A0A1Y6LQ78_ZYMTR</name>
<reference evidence="2 3" key="1">
    <citation type="submission" date="2016-10" db="EMBL/GenBank/DDBJ databases">
        <authorList>
            <person name="Varghese N."/>
        </authorList>
    </citation>
    <scope>NUCLEOTIDE SEQUENCE [LARGE SCALE GENOMIC DNA]</scope>
</reference>
<feature type="signal peptide" evidence="1">
    <location>
        <begin position="1"/>
        <end position="18"/>
    </location>
</feature>
<evidence type="ECO:0008006" key="4">
    <source>
        <dbReference type="Google" id="ProtNLM"/>
    </source>
</evidence>